<protein>
    <submittedName>
        <fullName evidence="4">Helix-turn-helix transcriptional regulator</fullName>
    </submittedName>
</protein>
<dbReference type="InterPro" id="IPR041664">
    <property type="entry name" value="AAA_16"/>
</dbReference>
<keyword evidence="1" id="KW-0547">Nucleotide-binding</keyword>
<dbReference type="InterPro" id="IPR036388">
    <property type="entry name" value="WH-like_DNA-bd_sf"/>
</dbReference>
<accession>A0ABY2AC51</accession>
<name>A0ABY2AC51_9ACTN</name>
<dbReference type="RefSeq" id="WP_131459493.1">
    <property type="nucleotide sequence ID" value="NZ_SJJY01000001.1"/>
</dbReference>
<dbReference type="CDD" id="cd06170">
    <property type="entry name" value="LuxR_C_like"/>
    <property type="match status" value="1"/>
</dbReference>
<dbReference type="Proteomes" id="UP000292385">
    <property type="component" value="Unassembled WGS sequence"/>
</dbReference>
<dbReference type="SUPFAM" id="SSF46894">
    <property type="entry name" value="C-terminal effector domain of the bipartite response regulators"/>
    <property type="match status" value="1"/>
</dbReference>
<keyword evidence="5" id="KW-1185">Reference proteome</keyword>
<dbReference type="InterPro" id="IPR027417">
    <property type="entry name" value="P-loop_NTPase"/>
</dbReference>
<comment type="caution">
    <text evidence="4">The sequence shown here is derived from an EMBL/GenBank/DDBJ whole genome shotgun (WGS) entry which is preliminary data.</text>
</comment>
<dbReference type="PROSITE" id="PS50043">
    <property type="entry name" value="HTH_LUXR_2"/>
    <property type="match status" value="1"/>
</dbReference>
<evidence type="ECO:0000259" key="3">
    <source>
        <dbReference type="PROSITE" id="PS50043"/>
    </source>
</evidence>
<sequence length="894" mass="95248">MTADGLSVPTPQLPLAGRGPERARLRKLLATTAAGRSEVLVLRGGAGLGKTALMEDLATNAIGHRVVRVRGSIAETGMAYAALHLLCSALPAEVARLETHQRDALETAVGLRAGPPPERFLLCVAVMSLLTLAAEEQPLLCAVDDVQWLDDPSTDVLSFVARRVGPVPVALLFADRGERVTGLPELVLGGLTHLEAHQLLDAALPAALDHAVLERMIAEARGNPRVLLESVRSASPVALAGGYDADTSYEGEPALFDGLAPESRLLLILAAAEPMGDPVRLWRAAARLGLEASAAQQLEAENLVSFGAWVVFRHPRLRWTIYGTASAEERRRAHEALALATDPLTEPDRRVWHLAHSRRGPDDALGDQLAGSADKARERGGLAAAAAFLERAAICTADAGLRVERAVMAADAYHSAGAVDAAVRLLATAELGSPDAVGRARIQRVRARMAFDASRGSAAVAQLMDAARALETCRPRLAGPAYVEALGAAVFTGHVDIVHEALARLSEHQPGGNDRLIEGVAELCTTGYASAVEPLKLALKMLDRDTEDDTRPRLLSCLVAADLWDDAAWNELTGEQLNLTRLTGARTLLPYVLTHRALVEIQSGEFDVAASLVAEATSTAGAVGTPSFPHAAWLLAAWRGHEAPAPPTPEDSGRGAAAGVARYAAAVLANGACAYGKAVEATHEVLERDAFELQGWSLTELVEGAVRSGDLATAAEALDRLSERACLAGTDWALGVEAQSRALLRAGRTAEDLYQEAIERLGRSGIRTQLARAQLLYGEWLRRQGRRVDARGPLRTAHDSFVTMGADAFAERTHRELLATGERARRREPAAAAELTAQEIQIASLARDGRSNPEIGITLSISPRTVEYHLHKVFTKLSITSRTELHLVLSDGLR</sequence>
<evidence type="ECO:0000256" key="1">
    <source>
        <dbReference type="ARBA" id="ARBA00022741"/>
    </source>
</evidence>
<evidence type="ECO:0000313" key="4">
    <source>
        <dbReference type="EMBL" id="TCC26840.1"/>
    </source>
</evidence>
<dbReference type="EMBL" id="SJJY01000001">
    <property type="protein sequence ID" value="TCC26840.1"/>
    <property type="molecule type" value="Genomic_DNA"/>
</dbReference>
<dbReference type="PRINTS" id="PR00038">
    <property type="entry name" value="HTHLUXR"/>
</dbReference>
<dbReference type="Pfam" id="PF13191">
    <property type="entry name" value="AAA_16"/>
    <property type="match status" value="1"/>
</dbReference>
<feature type="domain" description="HTH luxR-type" evidence="3">
    <location>
        <begin position="828"/>
        <end position="893"/>
    </location>
</feature>
<proteinExistence type="predicted"/>
<organism evidence="4 5">
    <name type="scientific">Kribbella speibonae</name>
    <dbReference type="NCBI Taxonomy" id="1572660"/>
    <lineage>
        <taxon>Bacteria</taxon>
        <taxon>Bacillati</taxon>
        <taxon>Actinomycetota</taxon>
        <taxon>Actinomycetes</taxon>
        <taxon>Propionibacteriales</taxon>
        <taxon>Kribbellaceae</taxon>
        <taxon>Kribbella</taxon>
    </lineage>
</organism>
<reference evidence="4 5" key="1">
    <citation type="submission" date="2019-02" db="EMBL/GenBank/DDBJ databases">
        <title>Kribbella capetownensis sp. nov. and Kribbella speibonae sp. nov., isolated from soil.</title>
        <authorList>
            <person name="Curtis S.M."/>
            <person name="Norton I."/>
            <person name="Everest G.J."/>
            <person name="Meyers P.R."/>
        </authorList>
    </citation>
    <scope>NUCLEOTIDE SEQUENCE [LARGE SCALE GENOMIC DNA]</scope>
    <source>
        <strain evidence="4 5">SK5</strain>
    </source>
</reference>
<dbReference type="SUPFAM" id="SSF52540">
    <property type="entry name" value="P-loop containing nucleoside triphosphate hydrolases"/>
    <property type="match status" value="1"/>
</dbReference>
<dbReference type="PANTHER" id="PTHR16305:SF35">
    <property type="entry name" value="TRANSCRIPTIONAL ACTIVATOR DOMAIN"/>
    <property type="match status" value="1"/>
</dbReference>
<dbReference type="SMART" id="SM00421">
    <property type="entry name" value="HTH_LUXR"/>
    <property type="match status" value="1"/>
</dbReference>
<dbReference type="Gene3D" id="1.10.10.10">
    <property type="entry name" value="Winged helix-like DNA-binding domain superfamily/Winged helix DNA-binding domain"/>
    <property type="match status" value="1"/>
</dbReference>
<dbReference type="PANTHER" id="PTHR16305">
    <property type="entry name" value="TESTICULAR SOLUBLE ADENYLYL CYCLASE"/>
    <property type="match status" value="1"/>
</dbReference>
<gene>
    <name evidence="4" type="ORF">E0H58_02160</name>
</gene>
<evidence type="ECO:0000313" key="5">
    <source>
        <dbReference type="Proteomes" id="UP000292385"/>
    </source>
</evidence>
<dbReference type="InterPro" id="IPR016032">
    <property type="entry name" value="Sig_transdc_resp-reg_C-effctor"/>
</dbReference>
<dbReference type="InterPro" id="IPR000792">
    <property type="entry name" value="Tscrpt_reg_LuxR_C"/>
</dbReference>
<keyword evidence="2" id="KW-0067">ATP-binding</keyword>
<dbReference type="Pfam" id="PF00196">
    <property type="entry name" value="GerE"/>
    <property type="match status" value="1"/>
</dbReference>
<evidence type="ECO:0000256" key="2">
    <source>
        <dbReference type="ARBA" id="ARBA00022840"/>
    </source>
</evidence>